<evidence type="ECO:0000313" key="1">
    <source>
        <dbReference type="EMBL" id="PMC22615.1"/>
    </source>
</evidence>
<protein>
    <submittedName>
        <fullName evidence="1">Uncharacterized protein</fullName>
    </submittedName>
</protein>
<organism evidence="1 2">
    <name type="scientific">Hoylesella buccalis</name>
    <dbReference type="NCBI Taxonomy" id="28127"/>
    <lineage>
        <taxon>Bacteria</taxon>
        <taxon>Pseudomonadati</taxon>
        <taxon>Bacteroidota</taxon>
        <taxon>Bacteroidia</taxon>
        <taxon>Bacteroidales</taxon>
        <taxon>Prevotellaceae</taxon>
        <taxon>Hoylesella</taxon>
    </lineage>
</organism>
<sequence length="107" mass="12411">MNVTKDFQTFVDSIFDMSYYEIYELYQAAIGNEESVTLYRVEPANGSDDTLIIHEASNNALRLTPKAKEFLPQWVEDNLMEGFDAESFYGMKYAMERDAEQEARRGE</sequence>
<dbReference type="EMBL" id="PNGJ01000018">
    <property type="protein sequence ID" value="PMC22615.1"/>
    <property type="molecule type" value="Genomic_DNA"/>
</dbReference>
<accession>A0A2N6QMM5</accession>
<gene>
    <name evidence="1" type="ORF">CJ231_13090</name>
</gene>
<proteinExistence type="predicted"/>
<dbReference type="AlphaFoldDB" id="A0A2N6QMM5"/>
<reference evidence="1 2" key="1">
    <citation type="submission" date="2017-09" db="EMBL/GenBank/DDBJ databases">
        <title>Bacterial strain isolated from the female urinary microbiota.</title>
        <authorList>
            <person name="Thomas-White K."/>
            <person name="Kumar N."/>
            <person name="Forster S."/>
            <person name="Putonti C."/>
            <person name="Lawley T."/>
            <person name="Wolfe A.J."/>
        </authorList>
    </citation>
    <scope>NUCLEOTIDE SEQUENCE [LARGE SCALE GENOMIC DNA]</scope>
    <source>
        <strain evidence="1 2">UMB0536</strain>
    </source>
</reference>
<evidence type="ECO:0000313" key="2">
    <source>
        <dbReference type="Proteomes" id="UP000235564"/>
    </source>
</evidence>
<comment type="caution">
    <text evidence="1">The sequence shown here is derived from an EMBL/GenBank/DDBJ whole genome shotgun (WGS) entry which is preliminary data.</text>
</comment>
<dbReference type="OrthoDB" id="1074731at2"/>
<dbReference type="Proteomes" id="UP000235564">
    <property type="component" value="Unassembled WGS sequence"/>
</dbReference>
<dbReference type="RefSeq" id="WP_102698327.1">
    <property type="nucleotide sequence ID" value="NZ_PNGJ01000018.1"/>
</dbReference>
<name>A0A2N6QMM5_9BACT</name>